<dbReference type="Proteomes" id="UP000179243">
    <property type="component" value="Unassembled WGS sequence"/>
</dbReference>
<dbReference type="HAMAP" id="MF_00134_B">
    <property type="entry name" value="IGPS_B"/>
    <property type="match status" value="1"/>
</dbReference>
<evidence type="ECO:0000256" key="7">
    <source>
        <dbReference type="ARBA" id="ARBA00023239"/>
    </source>
</evidence>
<feature type="domain" description="Indole-3-glycerol phosphate synthase" evidence="9">
    <location>
        <begin position="3"/>
        <end position="257"/>
    </location>
</feature>
<proteinExistence type="inferred from homology"/>
<sequence>MILQEILENTKKTIGLKKAAQSVNQLKVTVEKSQLTLVKDFQQALVMPGSIAIIGEIKKASPSKGLIRPDFDPVGLAHEYAHANVQALSVLTEERYFQGHPNFLSQIRQTVDLPLLRKDFIVDEWQVYESRLLGADAILLIVAALSDADLALFLKTAGTLGLHCLVEVHNKEEMARAVALGASIIGINNRDLRTFLVDLRTTIDLAACAPSHTVIVSESGIATRAHMEQLKAAKVSAVLIGETFMRATSIREKVRELRG</sequence>
<evidence type="ECO:0000256" key="6">
    <source>
        <dbReference type="ARBA" id="ARBA00023141"/>
    </source>
</evidence>
<name>A0A1F7F5V6_UNCRA</name>
<dbReference type="PANTHER" id="PTHR22854">
    <property type="entry name" value="TRYPTOPHAN BIOSYNTHESIS PROTEIN"/>
    <property type="match status" value="1"/>
</dbReference>
<evidence type="ECO:0000256" key="8">
    <source>
        <dbReference type="HAMAP-Rule" id="MF_00134"/>
    </source>
</evidence>
<dbReference type="InterPro" id="IPR013785">
    <property type="entry name" value="Aldolase_TIM"/>
</dbReference>
<comment type="catalytic activity">
    <reaction evidence="1 8">
        <text>1-(2-carboxyphenylamino)-1-deoxy-D-ribulose 5-phosphate + H(+) = (1S,2R)-1-C-(indol-3-yl)glycerol 3-phosphate + CO2 + H2O</text>
        <dbReference type="Rhea" id="RHEA:23476"/>
        <dbReference type="ChEBI" id="CHEBI:15377"/>
        <dbReference type="ChEBI" id="CHEBI:15378"/>
        <dbReference type="ChEBI" id="CHEBI:16526"/>
        <dbReference type="ChEBI" id="CHEBI:58613"/>
        <dbReference type="ChEBI" id="CHEBI:58866"/>
        <dbReference type="EC" id="4.1.1.48"/>
    </reaction>
</comment>
<dbReference type="UniPathway" id="UPA00035">
    <property type="reaction ID" value="UER00043"/>
</dbReference>
<dbReference type="PROSITE" id="PS00614">
    <property type="entry name" value="IGPS"/>
    <property type="match status" value="1"/>
</dbReference>
<gene>
    <name evidence="8" type="primary">trpC</name>
    <name evidence="10" type="ORF">A2519_17720</name>
</gene>
<dbReference type="NCBIfam" id="NF001377">
    <property type="entry name" value="PRK00278.2-4"/>
    <property type="match status" value="1"/>
</dbReference>
<keyword evidence="4 8" id="KW-0210">Decarboxylase</keyword>
<dbReference type="InterPro" id="IPR013798">
    <property type="entry name" value="Indole-3-glycerol_P_synth_dom"/>
</dbReference>
<comment type="caution">
    <text evidence="10">The sequence shown here is derived from an EMBL/GenBank/DDBJ whole genome shotgun (WGS) entry which is preliminary data.</text>
</comment>
<dbReference type="InterPro" id="IPR045186">
    <property type="entry name" value="Indole-3-glycerol_P_synth"/>
</dbReference>
<keyword evidence="7 8" id="KW-0456">Lyase</keyword>
<dbReference type="PANTHER" id="PTHR22854:SF2">
    <property type="entry name" value="INDOLE-3-GLYCEROL-PHOSPHATE SYNTHASE"/>
    <property type="match status" value="1"/>
</dbReference>
<dbReference type="GO" id="GO:0000162">
    <property type="term" value="P:L-tryptophan biosynthetic process"/>
    <property type="evidence" value="ECO:0007669"/>
    <property type="project" value="UniProtKB-UniRule"/>
</dbReference>
<dbReference type="GO" id="GO:0004640">
    <property type="term" value="F:phosphoribosylanthranilate isomerase activity"/>
    <property type="evidence" value="ECO:0007669"/>
    <property type="project" value="TreeGrafter"/>
</dbReference>
<keyword evidence="5 8" id="KW-0822">Tryptophan biosynthesis</keyword>
<protein>
    <recommendedName>
        <fullName evidence="8">Indole-3-glycerol phosphate synthase</fullName>
        <shortName evidence="8">IGPS</shortName>
        <ecNumber evidence="8">4.1.1.48</ecNumber>
    </recommendedName>
</protein>
<keyword evidence="6 8" id="KW-0057">Aromatic amino acid biosynthesis</keyword>
<evidence type="ECO:0000256" key="2">
    <source>
        <dbReference type="ARBA" id="ARBA00004696"/>
    </source>
</evidence>
<accession>A0A1F7F5V6</accession>
<evidence type="ECO:0000256" key="3">
    <source>
        <dbReference type="ARBA" id="ARBA00022605"/>
    </source>
</evidence>
<evidence type="ECO:0000259" key="9">
    <source>
        <dbReference type="Pfam" id="PF00218"/>
    </source>
</evidence>
<dbReference type="SUPFAM" id="SSF51366">
    <property type="entry name" value="Ribulose-phoshate binding barrel"/>
    <property type="match status" value="1"/>
</dbReference>
<evidence type="ECO:0000313" key="10">
    <source>
        <dbReference type="EMBL" id="OGK01968.1"/>
    </source>
</evidence>
<dbReference type="CDD" id="cd00331">
    <property type="entry name" value="IGPS"/>
    <property type="match status" value="1"/>
</dbReference>
<dbReference type="InterPro" id="IPR001468">
    <property type="entry name" value="Indole-3-GlycerolPSynthase_CS"/>
</dbReference>
<evidence type="ECO:0000256" key="4">
    <source>
        <dbReference type="ARBA" id="ARBA00022793"/>
    </source>
</evidence>
<organism evidence="10 11">
    <name type="scientific">Candidatus Raymondbacteria bacterium RIFOXYD12_FULL_49_13</name>
    <dbReference type="NCBI Taxonomy" id="1817890"/>
    <lineage>
        <taxon>Bacteria</taxon>
        <taxon>Raymondiibacteriota</taxon>
    </lineage>
</organism>
<evidence type="ECO:0000256" key="1">
    <source>
        <dbReference type="ARBA" id="ARBA00001633"/>
    </source>
</evidence>
<dbReference type="EMBL" id="MFYX01000115">
    <property type="protein sequence ID" value="OGK01968.1"/>
    <property type="molecule type" value="Genomic_DNA"/>
</dbReference>
<dbReference type="AlphaFoldDB" id="A0A1F7F5V6"/>
<evidence type="ECO:0000256" key="5">
    <source>
        <dbReference type="ARBA" id="ARBA00022822"/>
    </source>
</evidence>
<dbReference type="EC" id="4.1.1.48" evidence="8"/>
<comment type="pathway">
    <text evidence="2 8">Amino-acid biosynthesis; L-tryptophan biosynthesis; L-tryptophan from chorismate: step 4/5.</text>
</comment>
<comment type="similarity">
    <text evidence="8">Belongs to the TrpC family.</text>
</comment>
<dbReference type="FunFam" id="3.20.20.70:FF:000024">
    <property type="entry name" value="Indole-3-glycerol phosphate synthase"/>
    <property type="match status" value="1"/>
</dbReference>
<keyword evidence="3 8" id="KW-0028">Amino-acid biosynthesis</keyword>
<dbReference type="GO" id="GO:0004425">
    <property type="term" value="F:indole-3-glycerol-phosphate synthase activity"/>
    <property type="evidence" value="ECO:0007669"/>
    <property type="project" value="UniProtKB-UniRule"/>
</dbReference>
<dbReference type="Gene3D" id="3.20.20.70">
    <property type="entry name" value="Aldolase class I"/>
    <property type="match status" value="1"/>
</dbReference>
<reference evidence="10 11" key="1">
    <citation type="journal article" date="2016" name="Nat. Commun.">
        <title>Thousands of microbial genomes shed light on interconnected biogeochemical processes in an aquifer system.</title>
        <authorList>
            <person name="Anantharaman K."/>
            <person name="Brown C.T."/>
            <person name="Hug L.A."/>
            <person name="Sharon I."/>
            <person name="Castelle C.J."/>
            <person name="Probst A.J."/>
            <person name="Thomas B.C."/>
            <person name="Singh A."/>
            <person name="Wilkins M.J."/>
            <person name="Karaoz U."/>
            <person name="Brodie E.L."/>
            <person name="Williams K.H."/>
            <person name="Hubbard S.S."/>
            <person name="Banfield J.F."/>
        </authorList>
    </citation>
    <scope>NUCLEOTIDE SEQUENCE [LARGE SCALE GENOMIC DNA]</scope>
</reference>
<dbReference type="Pfam" id="PF00218">
    <property type="entry name" value="IGPS"/>
    <property type="match status" value="1"/>
</dbReference>
<evidence type="ECO:0000313" key="11">
    <source>
        <dbReference type="Proteomes" id="UP000179243"/>
    </source>
</evidence>
<dbReference type="InterPro" id="IPR011060">
    <property type="entry name" value="RibuloseP-bd_barrel"/>
</dbReference>